<sequence length="103" mass="11658">MNPSTNEASTYIRRHSLSRTESSLPKNTDKHLCLATRHLPVQLLDIGYNSQHHNTFAHPQMIYNTLIEAYRHVDFPPPTSHSLSPQSGLVLSQAVIPHLIPRN</sequence>
<dbReference type="EMBL" id="VMNF01000009">
    <property type="protein sequence ID" value="TXC01980.1"/>
    <property type="molecule type" value="Genomic_DNA"/>
</dbReference>
<comment type="caution">
    <text evidence="2">The sequence shown here is derived from an EMBL/GenBank/DDBJ whole genome shotgun (WGS) entry which is preliminary data.</text>
</comment>
<protein>
    <submittedName>
        <fullName evidence="2">Uncharacterized protein</fullName>
    </submittedName>
</protein>
<reference evidence="2 3" key="1">
    <citation type="submission" date="2019-07" db="EMBL/GenBank/DDBJ databases">
        <title>The First High-Quality Draft Genome Sequence of the Causal Agent of the Current Panama Disease Epidemic.</title>
        <authorList>
            <person name="Warmington R.J."/>
            <person name="Kay W."/>
            <person name="Jeffries A."/>
            <person name="Bebber D."/>
            <person name="Moore K."/>
            <person name="Studholme D.J."/>
        </authorList>
    </citation>
    <scope>NUCLEOTIDE SEQUENCE [LARGE SCALE GENOMIC DNA]</scope>
    <source>
        <strain evidence="2 3">TR4</strain>
    </source>
</reference>
<evidence type="ECO:0000313" key="2">
    <source>
        <dbReference type="EMBL" id="TXC01980.1"/>
    </source>
</evidence>
<proteinExistence type="predicted"/>
<gene>
    <name evidence="2" type="ORF">FocTR4_00008112</name>
</gene>
<accession>A0A5C6SU53</accession>
<dbReference type="AlphaFoldDB" id="A0A5C6SU53"/>
<evidence type="ECO:0000313" key="3">
    <source>
        <dbReference type="Proteomes" id="UP000321331"/>
    </source>
</evidence>
<organism evidence="2 3">
    <name type="scientific">Fusarium oxysporum f. sp. cubense</name>
    <dbReference type="NCBI Taxonomy" id="61366"/>
    <lineage>
        <taxon>Eukaryota</taxon>
        <taxon>Fungi</taxon>
        <taxon>Dikarya</taxon>
        <taxon>Ascomycota</taxon>
        <taxon>Pezizomycotina</taxon>
        <taxon>Sordariomycetes</taxon>
        <taxon>Hypocreomycetidae</taxon>
        <taxon>Hypocreales</taxon>
        <taxon>Nectriaceae</taxon>
        <taxon>Fusarium</taxon>
        <taxon>Fusarium oxysporum species complex</taxon>
    </lineage>
</organism>
<feature type="region of interest" description="Disordered" evidence="1">
    <location>
        <begin position="1"/>
        <end position="27"/>
    </location>
</feature>
<name>A0A5C6SU53_FUSOC</name>
<evidence type="ECO:0000256" key="1">
    <source>
        <dbReference type="SAM" id="MobiDB-lite"/>
    </source>
</evidence>
<dbReference type="Proteomes" id="UP000321331">
    <property type="component" value="Unassembled WGS sequence"/>
</dbReference>